<gene>
    <name evidence="1" type="ORF">ACIOWJ_28450</name>
</gene>
<evidence type="ECO:0000313" key="1">
    <source>
        <dbReference type="EMBL" id="MFJ2681986.1"/>
    </source>
</evidence>
<evidence type="ECO:0000313" key="2">
    <source>
        <dbReference type="Proteomes" id="UP001617213"/>
    </source>
</evidence>
<dbReference type="Proteomes" id="UP001617213">
    <property type="component" value="Unassembled WGS sequence"/>
</dbReference>
<name>A0ABW8E826_9PSED</name>
<sequence length="58" mass="6829">MFDFWKKRREAEQQRKFEAVMDAHEAVLALYEAKPVTLEDELKAVAASFEQGRRDERG</sequence>
<evidence type="ECO:0008006" key="3">
    <source>
        <dbReference type="Google" id="ProtNLM"/>
    </source>
</evidence>
<protein>
    <recommendedName>
        <fullName evidence="3">Lacal_2735 family protein</fullName>
    </recommendedName>
</protein>
<reference evidence="1 2" key="1">
    <citation type="submission" date="2024-10" db="EMBL/GenBank/DDBJ databases">
        <title>The Natural Products Discovery Center: Release of the First 8490 Sequenced Strains for Exploring Actinobacteria Biosynthetic Diversity.</title>
        <authorList>
            <person name="Kalkreuter E."/>
            <person name="Kautsar S.A."/>
            <person name="Yang D."/>
            <person name="Bader C.D."/>
            <person name="Teijaro C.N."/>
            <person name="Fluegel L."/>
            <person name="Davis C.M."/>
            <person name="Simpson J.R."/>
            <person name="Lauterbach L."/>
            <person name="Steele A.D."/>
            <person name="Gui C."/>
            <person name="Meng S."/>
            <person name="Li G."/>
            <person name="Viehrig K."/>
            <person name="Ye F."/>
            <person name="Su P."/>
            <person name="Kiefer A.F."/>
            <person name="Nichols A."/>
            <person name="Cepeda A.J."/>
            <person name="Yan W."/>
            <person name="Fan B."/>
            <person name="Jiang Y."/>
            <person name="Adhikari A."/>
            <person name="Zheng C.-J."/>
            <person name="Schuster L."/>
            <person name="Cowan T.M."/>
            <person name="Smanski M.J."/>
            <person name="Chevrette M.G."/>
            <person name="De Carvalho L.P.S."/>
            <person name="Shen B."/>
        </authorList>
    </citation>
    <scope>NUCLEOTIDE SEQUENCE [LARGE SCALE GENOMIC DNA]</scope>
    <source>
        <strain evidence="1 2">NPDC087581</strain>
    </source>
</reference>
<accession>A0ABW8E826</accession>
<dbReference type="RefSeq" id="WP_401384636.1">
    <property type="nucleotide sequence ID" value="NZ_JBIUWZ010000090.1"/>
</dbReference>
<organism evidence="1 2">
    <name type="scientific">Pseudomonas sivasensis</name>
    <dbReference type="NCBI Taxonomy" id="1880678"/>
    <lineage>
        <taxon>Bacteria</taxon>
        <taxon>Pseudomonadati</taxon>
        <taxon>Pseudomonadota</taxon>
        <taxon>Gammaproteobacteria</taxon>
        <taxon>Pseudomonadales</taxon>
        <taxon>Pseudomonadaceae</taxon>
        <taxon>Pseudomonas</taxon>
    </lineage>
</organism>
<proteinExistence type="predicted"/>
<comment type="caution">
    <text evidence="1">The sequence shown here is derived from an EMBL/GenBank/DDBJ whole genome shotgun (WGS) entry which is preliminary data.</text>
</comment>
<dbReference type="EMBL" id="JBIUWZ010000090">
    <property type="protein sequence ID" value="MFJ2681986.1"/>
    <property type="molecule type" value="Genomic_DNA"/>
</dbReference>
<keyword evidence="2" id="KW-1185">Reference proteome</keyword>